<evidence type="ECO:0000313" key="2">
    <source>
        <dbReference type="Proteomes" id="UP000789759"/>
    </source>
</evidence>
<protein>
    <submittedName>
        <fullName evidence="1">14451_t:CDS:1</fullName>
    </submittedName>
</protein>
<keyword evidence="2" id="KW-1185">Reference proteome</keyword>
<sequence>YGFGFQFLQLFCTRIFVMPTSSAKLVYVYWNLQVIYKNNDKKIGEVEDESVWLSDIEQEVNNEETNF</sequence>
<dbReference type="AlphaFoldDB" id="A0A9N9KK82"/>
<gene>
    <name evidence="1" type="ORF">CPELLU_LOCUS21926</name>
</gene>
<feature type="non-terminal residue" evidence="1">
    <location>
        <position position="67"/>
    </location>
</feature>
<comment type="caution">
    <text evidence="1">The sequence shown here is derived from an EMBL/GenBank/DDBJ whole genome shotgun (WGS) entry which is preliminary data.</text>
</comment>
<reference evidence="1" key="1">
    <citation type="submission" date="2021-06" db="EMBL/GenBank/DDBJ databases">
        <authorList>
            <person name="Kallberg Y."/>
            <person name="Tangrot J."/>
            <person name="Rosling A."/>
        </authorList>
    </citation>
    <scope>NUCLEOTIDE SEQUENCE</scope>
    <source>
        <strain evidence="1">FL966</strain>
    </source>
</reference>
<name>A0A9N9KK82_9GLOM</name>
<accession>A0A9N9KK82</accession>
<proteinExistence type="predicted"/>
<evidence type="ECO:0000313" key="1">
    <source>
        <dbReference type="EMBL" id="CAG8839826.1"/>
    </source>
</evidence>
<dbReference type="EMBL" id="CAJVQA010088339">
    <property type="protein sequence ID" value="CAG8839826.1"/>
    <property type="molecule type" value="Genomic_DNA"/>
</dbReference>
<organism evidence="1 2">
    <name type="scientific">Cetraspora pellucida</name>
    <dbReference type="NCBI Taxonomy" id="1433469"/>
    <lineage>
        <taxon>Eukaryota</taxon>
        <taxon>Fungi</taxon>
        <taxon>Fungi incertae sedis</taxon>
        <taxon>Mucoromycota</taxon>
        <taxon>Glomeromycotina</taxon>
        <taxon>Glomeromycetes</taxon>
        <taxon>Diversisporales</taxon>
        <taxon>Gigasporaceae</taxon>
        <taxon>Cetraspora</taxon>
    </lineage>
</organism>
<dbReference type="OrthoDB" id="2403176at2759"/>
<dbReference type="Proteomes" id="UP000789759">
    <property type="component" value="Unassembled WGS sequence"/>
</dbReference>